<comment type="subcellular location">
    <subcellularLocation>
        <location evidence="1">Cell outer membrane</location>
    </subcellularLocation>
</comment>
<evidence type="ECO:0000313" key="9">
    <source>
        <dbReference type="EMBL" id="MCU7547639.1"/>
    </source>
</evidence>
<comment type="similarity">
    <text evidence="2">Belongs to the outer membrane factor (OMF) (TC 1.B.17) family.</text>
</comment>
<dbReference type="GO" id="GO:1990281">
    <property type="term" value="C:efflux pump complex"/>
    <property type="evidence" value="ECO:0007669"/>
    <property type="project" value="TreeGrafter"/>
</dbReference>
<protein>
    <submittedName>
        <fullName evidence="9">TolC family protein</fullName>
    </submittedName>
</protein>
<dbReference type="GO" id="GO:0015288">
    <property type="term" value="F:porin activity"/>
    <property type="evidence" value="ECO:0007669"/>
    <property type="project" value="TreeGrafter"/>
</dbReference>
<sequence>MKKISISIFSILVLFHAQAQQANTELNNIIQQSFSYFPKIKELQQAATISEQKVSLAEKGKLPLVSGTASYNYVAPVAEAQFPLGNTLKDIQFQPHNNVNAGINIVHSIYDFGKTRLNIERAKLDLLQSKNNIENTKAQLASQVAGIYYTIIYLQKAIDVQDSVISVLEANKKLMENKFKNGDALKIDVLTLQNNIDIEQNRKVDLQNNLEKQFNLLTYATGQETRALKTTQFDFTANASAVNDALKSAQINNYDFIIAQQRIKQAETELALVRLESKPSINLNGSTGFRNGYQPVIQDVRFNYAVGAGVSIPIFSGGRLKQQNKIASSVVKQNELVVETLNNQYEKDIKQAITDIKSNQERLKNSHEQITIAKEALRLAQSRYNNGLSTNVELLNANTNVQKVELAAIQYQYQLTLANIELARLTGTVYWE</sequence>
<feature type="signal peptide" evidence="8">
    <location>
        <begin position="1"/>
        <end position="19"/>
    </location>
</feature>
<evidence type="ECO:0000256" key="2">
    <source>
        <dbReference type="ARBA" id="ARBA00007613"/>
    </source>
</evidence>
<evidence type="ECO:0000256" key="8">
    <source>
        <dbReference type="SAM" id="SignalP"/>
    </source>
</evidence>
<keyword evidence="6" id="KW-0472">Membrane</keyword>
<evidence type="ECO:0000256" key="1">
    <source>
        <dbReference type="ARBA" id="ARBA00004442"/>
    </source>
</evidence>
<dbReference type="Proteomes" id="UP001155483">
    <property type="component" value="Unassembled WGS sequence"/>
</dbReference>
<dbReference type="SUPFAM" id="SSF56954">
    <property type="entry name" value="Outer membrane efflux proteins (OEP)"/>
    <property type="match status" value="1"/>
</dbReference>
<dbReference type="Pfam" id="PF02321">
    <property type="entry name" value="OEP"/>
    <property type="match status" value="2"/>
</dbReference>
<reference evidence="9" key="1">
    <citation type="submission" date="2022-09" db="EMBL/GenBank/DDBJ databases">
        <authorList>
            <person name="Yuan C."/>
            <person name="Ke Z."/>
        </authorList>
    </citation>
    <scope>NUCLEOTIDE SEQUENCE</scope>
    <source>
        <strain evidence="9">LB-8</strain>
    </source>
</reference>
<dbReference type="Gene3D" id="1.20.1600.10">
    <property type="entry name" value="Outer membrane efflux proteins (OEP)"/>
    <property type="match status" value="1"/>
</dbReference>
<name>A0A9X2XRT1_9BACT</name>
<feature type="chain" id="PRO_5040781822" evidence="8">
    <location>
        <begin position="20"/>
        <end position="432"/>
    </location>
</feature>
<dbReference type="InterPro" id="IPR051906">
    <property type="entry name" value="TolC-like"/>
</dbReference>
<reference evidence="9" key="2">
    <citation type="submission" date="2023-04" db="EMBL/GenBank/DDBJ databases">
        <title>Paracnuella aquatica gen. nov., sp. nov., a member of the family Chitinophagaceae isolated from a hot spring.</title>
        <authorList>
            <person name="Wang C."/>
        </authorList>
    </citation>
    <scope>NUCLEOTIDE SEQUENCE</scope>
    <source>
        <strain evidence="9">LB-8</strain>
    </source>
</reference>
<evidence type="ECO:0000256" key="3">
    <source>
        <dbReference type="ARBA" id="ARBA00022448"/>
    </source>
</evidence>
<keyword evidence="10" id="KW-1185">Reference proteome</keyword>
<dbReference type="EMBL" id="JAOTIF010000001">
    <property type="protein sequence ID" value="MCU7547639.1"/>
    <property type="molecule type" value="Genomic_DNA"/>
</dbReference>
<evidence type="ECO:0000256" key="7">
    <source>
        <dbReference type="ARBA" id="ARBA00023237"/>
    </source>
</evidence>
<keyword evidence="5" id="KW-0812">Transmembrane</keyword>
<organism evidence="9 10">
    <name type="scientific">Paraflavisolibacter caeni</name>
    <dbReference type="NCBI Taxonomy" id="2982496"/>
    <lineage>
        <taxon>Bacteria</taxon>
        <taxon>Pseudomonadati</taxon>
        <taxon>Bacteroidota</taxon>
        <taxon>Chitinophagia</taxon>
        <taxon>Chitinophagales</taxon>
        <taxon>Chitinophagaceae</taxon>
        <taxon>Paraflavisolibacter</taxon>
    </lineage>
</organism>
<keyword evidence="4" id="KW-1134">Transmembrane beta strand</keyword>
<dbReference type="GO" id="GO:0015562">
    <property type="term" value="F:efflux transmembrane transporter activity"/>
    <property type="evidence" value="ECO:0007669"/>
    <property type="project" value="InterPro"/>
</dbReference>
<keyword evidence="3" id="KW-0813">Transport</keyword>
<dbReference type="AlphaFoldDB" id="A0A9X2XRT1"/>
<dbReference type="RefSeq" id="WP_279295085.1">
    <property type="nucleotide sequence ID" value="NZ_JAOTIF010000001.1"/>
</dbReference>
<gene>
    <name evidence="9" type="ORF">OCK74_00875</name>
</gene>
<comment type="caution">
    <text evidence="9">The sequence shown here is derived from an EMBL/GenBank/DDBJ whole genome shotgun (WGS) entry which is preliminary data.</text>
</comment>
<dbReference type="InterPro" id="IPR003423">
    <property type="entry name" value="OMP_efflux"/>
</dbReference>
<evidence type="ECO:0000256" key="6">
    <source>
        <dbReference type="ARBA" id="ARBA00023136"/>
    </source>
</evidence>
<evidence type="ECO:0000256" key="4">
    <source>
        <dbReference type="ARBA" id="ARBA00022452"/>
    </source>
</evidence>
<proteinExistence type="inferred from homology"/>
<dbReference type="PANTHER" id="PTHR30026:SF20">
    <property type="entry name" value="OUTER MEMBRANE PROTEIN TOLC"/>
    <property type="match status" value="1"/>
</dbReference>
<keyword evidence="8" id="KW-0732">Signal</keyword>
<keyword evidence="7" id="KW-0998">Cell outer membrane</keyword>
<evidence type="ECO:0000313" key="10">
    <source>
        <dbReference type="Proteomes" id="UP001155483"/>
    </source>
</evidence>
<evidence type="ECO:0000256" key="5">
    <source>
        <dbReference type="ARBA" id="ARBA00022692"/>
    </source>
</evidence>
<dbReference type="PANTHER" id="PTHR30026">
    <property type="entry name" value="OUTER MEMBRANE PROTEIN TOLC"/>
    <property type="match status" value="1"/>
</dbReference>
<accession>A0A9X2XRT1</accession>
<dbReference type="GO" id="GO:0009279">
    <property type="term" value="C:cell outer membrane"/>
    <property type="evidence" value="ECO:0007669"/>
    <property type="project" value="UniProtKB-SubCell"/>
</dbReference>